<protein>
    <submittedName>
        <fullName evidence="1">Uncharacterized protein</fullName>
    </submittedName>
</protein>
<dbReference type="Proteomes" id="UP000824469">
    <property type="component" value="Unassembled WGS sequence"/>
</dbReference>
<accession>A0AA38FKK3</accession>
<feature type="non-terminal residue" evidence="1">
    <location>
        <position position="175"/>
    </location>
</feature>
<proteinExistence type="predicted"/>
<name>A0AA38FKK3_TAXCH</name>
<evidence type="ECO:0000313" key="2">
    <source>
        <dbReference type="Proteomes" id="UP000824469"/>
    </source>
</evidence>
<reference evidence="1 2" key="1">
    <citation type="journal article" date="2021" name="Nat. Plants">
        <title>The Taxus genome provides insights into paclitaxel biosynthesis.</title>
        <authorList>
            <person name="Xiong X."/>
            <person name="Gou J."/>
            <person name="Liao Q."/>
            <person name="Li Y."/>
            <person name="Zhou Q."/>
            <person name="Bi G."/>
            <person name="Li C."/>
            <person name="Du R."/>
            <person name="Wang X."/>
            <person name="Sun T."/>
            <person name="Guo L."/>
            <person name="Liang H."/>
            <person name="Lu P."/>
            <person name="Wu Y."/>
            <person name="Zhang Z."/>
            <person name="Ro D.K."/>
            <person name="Shang Y."/>
            <person name="Huang S."/>
            <person name="Yan J."/>
        </authorList>
    </citation>
    <scope>NUCLEOTIDE SEQUENCE [LARGE SCALE GENOMIC DNA]</scope>
    <source>
        <strain evidence="1">Ta-2019</strain>
    </source>
</reference>
<sequence>MLYRGPSLIHSVTDSSLYSSLRQPAFDLIQTIIVADAAALVSLWARKCNQHISFLKTPCEIDADDDESHSFNEVEGTDVNCWTDFNMLGRLTAHGCEEWFCIPLLWVDVFGILPSALPLSFSKSVMWALSRFSAIEPEIDNSLKMSVSQWVSMYFEKIGTTLMWDTPKGCDDGAD</sequence>
<evidence type="ECO:0000313" key="1">
    <source>
        <dbReference type="EMBL" id="KAH9305770.1"/>
    </source>
</evidence>
<keyword evidence="2" id="KW-1185">Reference proteome</keyword>
<dbReference type="AlphaFoldDB" id="A0AA38FKK3"/>
<comment type="caution">
    <text evidence="1">The sequence shown here is derived from an EMBL/GenBank/DDBJ whole genome shotgun (WGS) entry which is preliminary data.</text>
</comment>
<organism evidence="1 2">
    <name type="scientific">Taxus chinensis</name>
    <name type="common">Chinese yew</name>
    <name type="synonym">Taxus wallichiana var. chinensis</name>
    <dbReference type="NCBI Taxonomy" id="29808"/>
    <lineage>
        <taxon>Eukaryota</taxon>
        <taxon>Viridiplantae</taxon>
        <taxon>Streptophyta</taxon>
        <taxon>Embryophyta</taxon>
        <taxon>Tracheophyta</taxon>
        <taxon>Spermatophyta</taxon>
        <taxon>Pinopsida</taxon>
        <taxon>Pinidae</taxon>
        <taxon>Conifers II</taxon>
        <taxon>Cupressales</taxon>
        <taxon>Taxaceae</taxon>
        <taxon>Taxus</taxon>
    </lineage>
</organism>
<dbReference type="EMBL" id="JAHRHJ020000008">
    <property type="protein sequence ID" value="KAH9305770.1"/>
    <property type="molecule type" value="Genomic_DNA"/>
</dbReference>
<gene>
    <name evidence="1" type="ORF">KI387_010174</name>
</gene>